<reference evidence="3" key="1">
    <citation type="submission" date="2017-02" db="UniProtKB">
        <authorList>
            <consortium name="WormBaseParasite"/>
        </authorList>
    </citation>
    <scope>IDENTIFICATION</scope>
</reference>
<dbReference type="Gene3D" id="3.90.190.10">
    <property type="entry name" value="Protein tyrosine phosphatase superfamily"/>
    <property type="match status" value="1"/>
</dbReference>
<keyword evidence="2" id="KW-1185">Reference proteome</keyword>
<dbReference type="PANTHER" id="PTHR10367">
    <property type="entry name" value="MRNA-CAPPING ENZYME"/>
    <property type="match status" value="1"/>
</dbReference>
<evidence type="ECO:0000313" key="2">
    <source>
        <dbReference type="Proteomes" id="UP000046393"/>
    </source>
</evidence>
<dbReference type="STRING" id="451379.A0A0N5AI49"/>
<sequence length="161" mass="18621">MSRNNLLRWLKYHPIAKIVKGTRFIPFKTPLRQEYFDRLNKSFGNDCLFKVETLIQYVESLGKTLGLVIDLTATNRYYDPQLYDSYNIKYVKLACKGHYVDKDTNAANRFINIVSRFLHDNADNDNLIGVHCTHGINRTGFLICKYLIEVCGISPHDAIKS</sequence>
<dbReference type="WBParaSite" id="SMUV_0000407901-mRNA-1">
    <property type="protein sequence ID" value="SMUV_0000407901-mRNA-1"/>
    <property type="gene ID" value="SMUV_0000407901"/>
</dbReference>
<dbReference type="AlphaFoldDB" id="A0A0N5AI49"/>
<dbReference type="Pfam" id="PF00782">
    <property type="entry name" value="DSPc"/>
    <property type="match status" value="1"/>
</dbReference>
<dbReference type="InterPro" id="IPR016130">
    <property type="entry name" value="Tyr_Pase_AS"/>
</dbReference>
<dbReference type="PANTHER" id="PTHR10367:SF9">
    <property type="entry name" value="DUAL-SPECIFICITY PHOSPHATASE 11 (RNA_RNP COMPLEX 1-INTERACTING)"/>
    <property type="match status" value="1"/>
</dbReference>
<dbReference type="PROSITE" id="PS50056">
    <property type="entry name" value="TYR_PHOSPHATASE_2"/>
    <property type="match status" value="1"/>
</dbReference>
<dbReference type="PROSITE" id="PS00383">
    <property type="entry name" value="TYR_PHOSPHATASE_1"/>
    <property type="match status" value="1"/>
</dbReference>
<evidence type="ECO:0000259" key="1">
    <source>
        <dbReference type="PROSITE" id="PS50056"/>
    </source>
</evidence>
<feature type="domain" description="Tyrosine specific protein phosphatases" evidence="1">
    <location>
        <begin position="108"/>
        <end position="161"/>
    </location>
</feature>
<accession>A0A0N5AI49</accession>
<proteinExistence type="predicted"/>
<dbReference type="InterPro" id="IPR000387">
    <property type="entry name" value="Tyr_Pase_dom"/>
</dbReference>
<evidence type="ECO:0000313" key="3">
    <source>
        <dbReference type="WBParaSite" id="SMUV_0000407901-mRNA-1"/>
    </source>
</evidence>
<dbReference type="GO" id="GO:0004651">
    <property type="term" value="F:polynucleotide 5'-phosphatase activity"/>
    <property type="evidence" value="ECO:0007669"/>
    <property type="project" value="TreeGrafter"/>
</dbReference>
<dbReference type="InterPro" id="IPR029021">
    <property type="entry name" value="Prot-tyrosine_phosphatase-like"/>
</dbReference>
<dbReference type="Proteomes" id="UP000046393">
    <property type="component" value="Unplaced"/>
</dbReference>
<protein>
    <submittedName>
        <fullName evidence="3">TYR_PHOSPHATASE_2 domain-containing protein</fullName>
    </submittedName>
</protein>
<name>A0A0N5AI49_9BILA</name>
<dbReference type="InterPro" id="IPR000340">
    <property type="entry name" value="Dual-sp_phosphatase_cat-dom"/>
</dbReference>
<dbReference type="InterPro" id="IPR051029">
    <property type="entry name" value="mRNA_Capping_Enz/RNA_Phosphat"/>
</dbReference>
<organism evidence="2 3">
    <name type="scientific">Syphacia muris</name>
    <dbReference type="NCBI Taxonomy" id="451379"/>
    <lineage>
        <taxon>Eukaryota</taxon>
        <taxon>Metazoa</taxon>
        <taxon>Ecdysozoa</taxon>
        <taxon>Nematoda</taxon>
        <taxon>Chromadorea</taxon>
        <taxon>Rhabditida</taxon>
        <taxon>Spirurina</taxon>
        <taxon>Oxyuridomorpha</taxon>
        <taxon>Oxyuroidea</taxon>
        <taxon>Oxyuridae</taxon>
        <taxon>Syphacia</taxon>
    </lineage>
</organism>
<dbReference type="SUPFAM" id="SSF52799">
    <property type="entry name" value="(Phosphotyrosine protein) phosphatases II"/>
    <property type="match status" value="1"/>
</dbReference>